<reference evidence="1 2" key="1">
    <citation type="journal article" date="2013" name="Genome Announc.">
        <title>Complete Genome Sequence of the Sesbania Symbiont and Rice Growth-Promoting Endophyte Rhizobium sp. Strain IRBG74.</title>
        <authorList>
            <person name="Crook M.B."/>
            <person name="Mitra S."/>
            <person name="Ane J.M."/>
            <person name="Sadowsky M.J."/>
            <person name="Gyaneshwar P."/>
        </authorList>
    </citation>
    <scope>NUCLEOTIDE SEQUENCE [LARGE SCALE GENOMIC DNA]</scope>
    <source>
        <strain evidence="1 2">IRBG74</strain>
    </source>
</reference>
<dbReference type="PATRIC" id="fig|424182.3.peg.1806"/>
<dbReference type="Proteomes" id="UP000016944">
    <property type="component" value="Chromosome I"/>
</dbReference>
<dbReference type="HOGENOM" id="CLU_2481169_0_0_5"/>
<dbReference type="InterPro" id="IPR058630">
    <property type="entry name" value="T4_Y16D"/>
</dbReference>
<gene>
    <name evidence="1" type="ORF">BN877_I1823</name>
</gene>
<evidence type="ECO:0000313" key="1">
    <source>
        <dbReference type="EMBL" id="CDI08719.1"/>
    </source>
</evidence>
<sequence>MLERIAAAAIQFGATISLPPPARHHTIIQTMDTQMSIDGAVATPQAQGFITDRGRFVNRVEAFYLAHAAGQIKSATNGPQLYSEDLW</sequence>
<name>U4PUC0_9HYPH</name>
<proteinExistence type="predicted"/>
<dbReference type="AlphaFoldDB" id="U4PUC0"/>
<accession>U4PUC0</accession>
<dbReference type="EMBL" id="HG518322">
    <property type="protein sequence ID" value="CDI08719.1"/>
    <property type="molecule type" value="Genomic_DNA"/>
</dbReference>
<organism evidence="1 2">
    <name type="scientific">Agrobacterium pusense</name>
    <dbReference type="NCBI Taxonomy" id="648995"/>
    <lineage>
        <taxon>Bacteria</taxon>
        <taxon>Pseudomonadati</taxon>
        <taxon>Pseudomonadota</taxon>
        <taxon>Alphaproteobacteria</taxon>
        <taxon>Hyphomicrobiales</taxon>
        <taxon>Rhizobiaceae</taxon>
        <taxon>Rhizobium/Agrobacterium group</taxon>
        <taxon>Agrobacterium</taxon>
    </lineage>
</organism>
<protein>
    <submittedName>
        <fullName evidence="1">Uncharacterized protein</fullName>
    </submittedName>
</protein>
<dbReference type="Pfam" id="PF26092">
    <property type="entry name" value="T4_Y16D"/>
    <property type="match status" value="1"/>
</dbReference>
<dbReference type="KEGG" id="rir:BN877_I1823"/>
<evidence type="ECO:0000313" key="2">
    <source>
        <dbReference type="Proteomes" id="UP000016944"/>
    </source>
</evidence>